<dbReference type="RefSeq" id="WP_032515963.1">
    <property type="nucleotide sequence ID" value="NZ_JNAO01000011.1"/>
</dbReference>
<dbReference type="PANTHER" id="PTHR36341:SF3">
    <property type="entry name" value="DUF2996 FAMILY PROTEIN"/>
    <property type="match status" value="1"/>
</dbReference>
<feature type="region of interest" description="Disordered" evidence="1">
    <location>
        <begin position="1"/>
        <end position="32"/>
    </location>
</feature>
<evidence type="ECO:0000256" key="1">
    <source>
        <dbReference type="SAM" id="MobiDB-lite"/>
    </source>
</evidence>
<dbReference type="PANTHER" id="PTHR36341">
    <property type="entry name" value="DUF2996 FAMILY PROTEIN"/>
    <property type="match status" value="1"/>
</dbReference>
<name>A0A0A2AKP0_PROMR</name>
<protein>
    <submittedName>
        <fullName evidence="2">Type II secretory pathway</fullName>
    </submittedName>
</protein>
<organism evidence="2 3">
    <name type="scientific">Prochlorococcus marinus str. MIT 9314</name>
    <dbReference type="NCBI Taxonomy" id="167548"/>
    <lineage>
        <taxon>Bacteria</taxon>
        <taxon>Bacillati</taxon>
        <taxon>Cyanobacteriota</taxon>
        <taxon>Cyanophyceae</taxon>
        <taxon>Synechococcales</taxon>
        <taxon>Prochlorococcaceae</taxon>
        <taxon>Prochlorococcus</taxon>
    </lineage>
</organism>
<feature type="compositionally biased region" description="Basic and acidic residues" evidence="1">
    <location>
        <begin position="1"/>
        <end position="16"/>
    </location>
</feature>
<dbReference type="eggNOG" id="ENOG5031HP9">
    <property type="taxonomic scope" value="Bacteria"/>
</dbReference>
<accession>A0A0A2AKP0</accession>
<comment type="caution">
    <text evidence="2">The sequence shown here is derived from an EMBL/GenBank/DDBJ whole genome shotgun (WGS) entry which is preliminary data.</text>
</comment>
<sequence>MEENLDKNNEVNKEISDNITQSNSEEIKEPKSEKVINIDINSGDSATKVVIKNEINTPEKPITKPKKDLPVEKKPFKEFINMHLIPSLTEEINQRGLEINNINLTNTNRPIAGDKCWVINCEIKDTCNFWLSFEKDDISSLKSISLSKPNQQPSIIESFLIDEKRITLKLIISRVLQRLNGQKLIGVN</sequence>
<gene>
    <name evidence="2" type="ORF">EU98_1213</name>
</gene>
<dbReference type="InterPro" id="IPR021374">
    <property type="entry name" value="DUF2996"/>
</dbReference>
<evidence type="ECO:0000313" key="3">
    <source>
        <dbReference type="Proteomes" id="UP000030533"/>
    </source>
</evidence>
<dbReference type="STRING" id="167548.EU98_1213"/>
<dbReference type="Proteomes" id="UP000030533">
    <property type="component" value="Unassembled WGS sequence"/>
</dbReference>
<dbReference type="AlphaFoldDB" id="A0A0A2AKP0"/>
<dbReference type="EMBL" id="JNAO01000011">
    <property type="protein sequence ID" value="KGG01004.1"/>
    <property type="molecule type" value="Genomic_DNA"/>
</dbReference>
<dbReference type="Pfam" id="PF11210">
    <property type="entry name" value="DUF2996"/>
    <property type="match status" value="1"/>
</dbReference>
<reference evidence="3" key="1">
    <citation type="journal article" date="2014" name="Sci. Data">
        <title>Genomes of diverse isolates of the marine cyanobacterium Prochlorococcus.</title>
        <authorList>
            <person name="Biller S."/>
            <person name="Berube P."/>
            <person name="Thompson J."/>
            <person name="Kelly L."/>
            <person name="Roggensack S."/>
            <person name="Awad L."/>
            <person name="Roache-Johnson K."/>
            <person name="Ding H."/>
            <person name="Giovannoni S.J."/>
            <person name="Moore L.R."/>
            <person name="Chisholm S.W."/>
        </authorList>
    </citation>
    <scope>NUCLEOTIDE SEQUENCE [LARGE SCALE GENOMIC DNA]</scope>
    <source>
        <strain evidence="3">MIT 9314</strain>
    </source>
</reference>
<evidence type="ECO:0000313" key="2">
    <source>
        <dbReference type="EMBL" id="KGG01004.1"/>
    </source>
</evidence>
<proteinExistence type="predicted"/>